<accession>A0A7W7LS13</accession>
<evidence type="ECO:0000313" key="2">
    <source>
        <dbReference type="Proteomes" id="UP000556084"/>
    </source>
</evidence>
<dbReference type="Pfam" id="PF19979">
    <property type="entry name" value="DUF6415"/>
    <property type="match status" value="1"/>
</dbReference>
<protein>
    <submittedName>
        <fullName evidence="1">Uncharacterized protein</fullName>
    </submittedName>
</protein>
<sequence length="122" mass="12991">MSQAKSGPEAGHTVAEVSQYLAEVIGRGLASPVALPRAEEVTEVTERLRGFLVRLVSEAEEHIGGMDRGTPQWYLAQTAVDAARRELGAGPGPGLRSAVLHMQNLGRACHHLRGVLLEGTNT</sequence>
<reference evidence="1 2" key="1">
    <citation type="submission" date="2020-08" db="EMBL/GenBank/DDBJ databases">
        <title>Genomic Encyclopedia of Type Strains, Phase III (KMG-III): the genomes of soil and plant-associated and newly described type strains.</title>
        <authorList>
            <person name="Whitman W."/>
        </authorList>
    </citation>
    <scope>NUCLEOTIDE SEQUENCE [LARGE SCALE GENOMIC DNA]</scope>
    <source>
        <strain evidence="1 2">CECT 3266</strain>
    </source>
</reference>
<proteinExistence type="predicted"/>
<comment type="caution">
    <text evidence="1">The sequence shown here is derived from an EMBL/GenBank/DDBJ whole genome shotgun (WGS) entry which is preliminary data.</text>
</comment>
<dbReference type="EMBL" id="JACHJH010000005">
    <property type="protein sequence ID" value="MBB4894748.1"/>
    <property type="molecule type" value="Genomic_DNA"/>
</dbReference>
<gene>
    <name evidence="1" type="ORF">FHS39_003806</name>
</gene>
<dbReference type="AlphaFoldDB" id="A0A7W7LS13"/>
<dbReference type="InterPro" id="IPR046300">
    <property type="entry name" value="DUF6415"/>
</dbReference>
<dbReference type="Proteomes" id="UP000556084">
    <property type="component" value="Unassembled WGS sequence"/>
</dbReference>
<evidence type="ECO:0000313" key="1">
    <source>
        <dbReference type="EMBL" id="MBB4894748.1"/>
    </source>
</evidence>
<name>A0A7W7LS13_9ACTN</name>
<keyword evidence="2" id="KW-1185">Reference proteome</keyword>
<dbReference type="RefSeq" id="WP_184350507.1">
    <property type="nucleotide sequence ID" value="NZ_JACHJH010000005.1"/>
</dbReference>
<organism evidence="1 2">
    <name type="scientific">Streptomyces olivoverticillatus</name>
    <dbReference type="NCBI Taxonomy" id="66427"/>
    <lineage>
        <taxon>Bacteria</taxon>
        <taxon>Bacillati</taxon>
        <taxon>Actinomycetota</taxon>
        <taxon>Actinomycetes</taxon>
        <taxon>Kitasatosporales</taxon>
        <taxon>Streptomycetaceae</taxon>
        <taxon>Streptomyces</taxon>
    </lineage>
</organism>